<dbReference type="Proteomes" id="UP000001307">
    <property type="component" value="Unassembled WGS sequence"/>
</dbReference>
<evidence type="ECO:0000313" key="2">
    <source>
        <dbReference type="EMBL" id="CBY14921.1"/>
    </source>
</evidence>
<sequence>VAILLLHILLLSLASQEHQAISLLRKHLLLCFHQACRPAGPLEQAQVAPLQVLFISQKLYLPAILPFLQFTSQSHQLLLICKEVRTPRQRQTTAQKVIHQLRRTTPRLLQAIHQRHLLTVQLHPIFHRFLLLTALHPARCCHAQ</sequence>
<dbReference type="AlphaFoldDB" id="E4XZ59"/>
<gene>
    <name evidence="2" type="ORF">GSOID_T00010015001</name>
</gene>
<reference evidence="2" key="1">
    <citation type="journal article" date="2010" name="Science">
        <title>Plasticity of animal genome architecture unmasked by rapid evolution of a pelagic tunicate.</title>
        <authorList>
            <person name="Denoeud F."/>
            <person name="Henriet S."/>
            <person name="Mungpakdee S."/>
            <person name="Aury J.M."/>
            <person name="Da Silva C."/>
            <person name="Brinkmann H."/>
            <person name="Mikhaleva J."/>
            <person name="Olsen L.C."/>
            <person name="Jubin C."/>
            <person name="Canestro C."/>
            <person name="Bouquet J.M."/>
            <person name="Danks G."/>
            <person name="Poulain J."/>
            <person name="Campsteijn C."/>
            <person name="Adamski M."/>
            <person name="Cross I."/>
            <person name="Yadetie F."/>
            <person name="Muffato M."/>
            <person name="Louis A."/>
            <person name="Butcher S."/>
            <person name="Tsagkogeorga G."/>
            <person name="Konrad A."/>
            <person name="Singh S."/>
            <person name="Jensen M.F."/>
            <person name="Cong E.H."/>
            <person name="Eikeseth-Otteraa H."/>
            <person name="Noel B."/>
            <person name="Anthouard V."/>
            <person name="Porcel B.M."/>
            <person name="Kachouri-Lafond R."/>
            <person name="Nishino A."/>
            <person name="Ugolini M."/>
            <person name="Chourrout P."/>
            <person name="Nishida H."/>
            <person name="Aasland R."/>
            <person name="Huzurbazar S."/>
            <person name="Westhof E."/>
            <person name="Delsuc F."/>
            <person name="Lehrach H."/>
            <person name="Reinhardt R."/>
            <person name="Weissenbach J."/>
            <person name="Roy S.W."/>
            <person name="Artiguenave F."/>
            <person name="Postlethwait J.H."/>
            <person name="Manak J.R."/>
            <person name="Thompson E.M."/>
            <person name="Jaillon O."/>
            <person name="Du Pasquier L."/>
            <person name="Boudinot P."/>
            <person name="Liberles D.A."/>
            <person name="Volff J.N."/>
            <person name="Philippe H."/>
            <person name="Lenhard B."/>
            <person name="Roest Crollius H."/>
            <person name="Wincker P."/>
            <person name="Chourrout D."/>
        </authorList>
    </citation>
    <scope>NUCLEOTIDE SEQUENCE [LARGE SCALE GENOMIC DNA]</scope>
</reference>
<organism evidence="2">
    <name type="scientific">Oikopleura dioica</name>
    <name type="common">Tunicate</name>
    <dbReference type="NCBI Taxonomy" id="34765"/>
    <lineage>
        <taxon>Eukaryota</taxon>
        <taxon>Metazoa</taxon>
        <taxon>Chordata</taxon>
        <taxon>Tunicata</taxon>
        <taxon>Appendicularia</taxon>
        <taxon>Copelata</taxon>
        <taxon>Oikopleuridae</taxon>
        <taxon>Oikopleura</taxon>
    </lineage>
</organism>
<evidence type="ECO:0000256" key="1">
    <source>
        <dbReference type="SAM" id="SignalP"/>
    </source>
</evidence>
<keyword evidence="1" id="KW-0732">Signal</keyword>
<feature type="non-terminal residue" evidence="2">
    <location>
        <position position="1"/>
    </location>
</feature>
<name>E4XZ59_OIKDI</name>
<keyword evidence="3" id="KW-1185">Reference proteome</keyword>
<dbReference type="EMBL" id="FN653376">
    <property type="protein sequence ID" value="CBY14921.1"/>
    <property type="molecule type" value="Genomic_DNA"/>
</dbReference>
<proteinExistence type="predicted"/>
<evidence type="ECO:0008006" key="4">
    <source>
        <dbReference type="Google" id="ProtNLM"/>
    </source>
</evidence>
<feature type="signal peptide" evidence="1">
    <location>
        <begin position="1"/>
        <end position="20"/>
    </location>
</feature>
<protein>
    <recommendedName>
        <fullName evidence="4">Secreted protein</fullName>
    </recommendedName>
</protein>
<feature type="chain" id="PRO_5003193493" description="Secreted protein" evidence="1">
    <location>
        <begin position="21"/>
        <end position="144"/>
    </location>
</feature>
<evidence type="ECO:0000313" key="3">
    <source>
        <dbReference type="Proteomes" id="UP000001307"/>
    </source>
</evidence>
<dbReference type="InParanoid" id="E4XZ59"/>
<accession>E4XZ59</accession>